<reference evidence="18" key="1">
    <citation type="submission" date="2020-05" db="UniProtKB">
        <authorList>
            <consortium name="EnsemblMetazoa"/>
        </authorList>
    </citation>
    <scope>IDENTIFICATION</scope>
    <source>
        <strain evidence="18">USDA</strain>
    </source>
</reference>
<dbReference type="GO" id="GO:0005737">
    <property type="term" value="C:cytoplasm"/>
    <property type="evidence" value="ECO:0007669"/>
    <property type="project" value="TreeGrafter"/>
</dbReference>
<comment type="similarity">
    <text evidence="1">Belongs to the ornithine cyclodeaminase/mu-crystallin family.</text>
</comment>
<comment type="catalytic activity">
    <reaction evidence="14">
        <text>L-pipecolate + NADP(+) = Delta(1)-piperideine-2-carboxylate + NADPH + H(+)</text>
        <dbReference type="Rhea" id="RHEA:12524"/>
        <dbReference type="ChEBI" id="CHEBI:15378"/>
        <dbReference type="ChEBI" id="CHEBI:57783"/>
        <dbReference type="ChEBI" id="CHEBI:58349"/>
        <dbReference type="ChEBI" id="CHEBI:61185"/>
        <dbReference type="ChEBI" id="CHEBI:77631"/>
        <dbReference type="EC" id="1.5.1.1"/>
    </reaction>
    <physiologicalReaction direction="right-to-left" evidence="14">
        <dbReference type="Rhea" id="RHEA:12526"/>
    </physiologicalReaction>
</comment>
<evidence type="ECO:0000256" key="3">
    <source>
        <dbReference type="ARBA" id="ARBA00015173"/>
    </source>
</evidence>
<protein>
    <recommendedName>
        <fullName evidence="3">Ketimine reductase mu-crystallin</fullName>
        <ecNumber evidence="16">1.5.1.1</ecNumber>
        <ecNumber evidence="2">1.5.1.25</ecNumber>
    </recommendedName>
    <alternativeName>
        <fullName evidence="17">1-piperideine-2-carboxylate/1-pyrroline-2-carboxylate reductase</fullName>
    </alternativeName>
    <alternativeName>
        <fullName evidence="4">NADP-regulated thyroid-hormone-binding protein</fullName>
    </alternativeName>
</protein>
<dbReference type="Pfam" id="PF02423">
    <property type="entry name" value="OCD_Mu_crystall"/>
    <property type="match status" value="1"/>
</dbReference>
<comment type="catalytic activity">
    <reaction evidence="7">
        <text>L-proline + NADP(+) = 1-pyrroline-2-carboxylate + NADPH + H(+)</text>
        <dbReference type="Rhea" id="RHEA:20317"/>
        <dbReference type="ChEBI" id="CHEBI:15378"/>
        <dbReference type="ChEBI" id="CHEBI:39785"/>
        <dbReference type="ChEBI" id="CHEBI:57783"/>
        <dbReference type="ChEBI" id="CHEBI:58349"/>
        <dbReference type="ChEBI" id="CHEBI:60039"/>
        <dbReference type="EC" id="1.5.1.1"/>
    </reaction>
    <physiologicalReaction direction="right-to-left" evidence="7">
        <dbReference type="Rhea" id="RHEA:20319"/>
    </physiologicalReaction>
</comment>
<dbReference type="EC" id="1.5.1.25" evidence="2"/>
<evidence type="ECO:0000256" key="16">
    <source>
        <dbReference type="ARBA" id="ARBA00093598"/>
    </source>
</evidence>
<dbReference type="KEGG" id="scac:106085711"/>
<comment type="catalytic activity">
    <reaction evidence="5">
        <text>L-pipecolate + NAD(+) = Delta(1)-piperideine-2-carboxylate + NADH + H(+)</text>
        <dbReference type="Rhea" id="RHEA:30807"/>
        <dbReference type="ChEBI" id="CHEBI:15378"/>
        <dbReference type="ChEBI" id="CHEBI:57540"/>
        <dbReference type="ChEBI" id="CHEBI:57945"/>
        <dbReference type="ChEBI" id="CHEBI:61185"/>
        <dbReference type="ChEBI" id="CHEBI:77631"/>
        <dbReference type="EC" id="1.5.1.1"/>
    </reaction>
    <physiologicalReaction direction="right-to-left" evidence="5">
        <dbReference type="Rhea" id="RHEA:30809"/>
    </physiologicalReaction>
</comment>
<proteinExistence type="inferred from homology"/>
<evidence type="ECO:0000256" key="17">
    <source>
        <dbReference type="ARBA" id="ARBA00093650"/>
    </source>
</evidence>
<evidence type="ECO:0000256" key="11">
    <source>
        <dbReference type="ARBA" id="ARBA00093250"/>
    </source>
</evidence>
<evidence type="ECO:0000313" key="18">
    <source>
        <dbReference type="EnsemblMetazoa" id="SCAU016592-PA"/>
    </source>
</evidence>
<dbReference type="InterPro" id="IPR036291">
    <property type="entry name" value="NAD(P)-bd_dom_sf"/>
</dbReference>
<dbReference type="InterPro" id="IPR023401">
    <property type="entry name" value="ODC_N"/>
</dbReference>
<accession>A0A1I8QF88</accession>
<comment type="subunit">
    <text evidence="15">Homodimer. Binds the thyroid hormone triiodothyronine (T3); T3 binding inhibits enzymatic activity.</text>
</comment>
<dbReference type="GO" id="GO:0050241">
    <property type="term" value="F:pyrroline-2-carboxylate reductase activity"/>
    <property type="evidence" value="ECO:0007669"/>
    <property type="project" value="UniProtKB-EC"/>
</dbReference>
<dbReference type="PANTHER" id="PTHR13812:SF19">
    <property type="entry name" value="KETIMINE REDUCTASE MU-CRYSTALLIN"/>
    <property type="match status" value="1"/>
</dbReference>
<evidence type="ECO:0000256" key="8">
    <source>
        <dbReference type="ARBA" id="ARBA00093226"/>
    </source>
</evidence>
<evidence type="ECO:0000256" key="2">
    <source>
        <dbReference type="ARBA" id="ARBA00012883"/>
    </source>
</evidence>
<evidence type="ECO:0000256" key="12">
    <source>
        <dbReference type="ARBA" id="ARBA00093263"/>
    </source>
</evidence>
<name>A0A1I8QF88_STOCA</name>
<dbReference type="PIRSF" id="PIRSF001439">
    <property type="entry name" value="CryM"/>
    <property type="match status" value="1"/>
</dbReference>
<dbReference type="SUPFAM" id="SSF51735">
    <property type="entry name" value="NAD(P)-binding Rossmann-fold domains"/>
    <property type="match status" value="1"/>
</dbReference>
<evidence type="ECO:0000256" key="13">
    <source>
        <dbReference type="ARBA" id="ARBA00093264"/>
    </source>
</evidence>
<comment type="catalytic activity">
    <reaction evidence="12">
        <text>(3R)-1,4-thiomorpholine-3-carboxylate + NADP(+) = 3,4-dehydrothiomorpholine-3-carboxylate + NADPH + 2 H(+)</text>
        <dbReference type="Rhea" id="RHEA:12500"/>
        <dbReference type="ChEBI" id="CHEBI:15378"/>
        <dbReference type="ChEBI" id="CHEBI:57783"/>
        <dbReference type="ChEBI" id="CHEBI:58349"/>
        <dbReference type="ChEBI" id="CHEBI:58517"/>
        <dbReference type="ChEBI" id="CHEBI:176873"/>
        <dbReference type="EC" id="1.5.1.25"/>
    </reaction>
    <physiologicalReaction direction="right-to-left" evidence="12">
        <dbReference type="Rhea" id="RHEA:12502"/>
    </physiologicalReaction>
</comment>
<dbReference type="InterPro" id="IPR003462">
    <property type="entry name" value="ODC_Mu_crystall"/>
</dbReference>
<evidence type="ECO:0000256" key="1">
    <source>
        <dbReference type="ARBA" id="ARBA00008903"/>
    </source>
</evidence>
<dbReference type="GO" id="GO:0042562">
    <property type="term" value="F:hormone binding"/>
    <property type="evidence" value="ECO:0007669"/>
    <property type="project" value="TreeGrafter"/>
</dbReference>
<comment type="catalytic activity">
    <reaction evidence="13">
        <text>L-proline + NAD(+) = 1-pyrroline-2-carboxylate + NADH + H(+)</text>
        <dbReference type="Rhea" id="RHEA:20321"/>
        <dbReference type="ChEBI" id="CHEBI:15378"/>
        <dbReference type="ChEBI" id="CHEBI:39785"/>
        <dbReference type="ChEBI" id="CHEBI:57540"/>
        <dbReference type="ChEBI" id="CHEBI:57945"/>
        <dbReference type="ChEBI" id="CHEBI:60039"/>
        <dbReference type="EC" id="1.5.1.1"/>
    </reaction>
    <physiologicalReaction direction="right-to-left" evidence="13">
        <dbReference type="Rhea" id="RHEA:20323"/>
    </physiologicalReaction>
</comment>
<evidence type="ECO:0000256" key="14">
    <source>
        <dbReference type="ARBA" id="ARBA00093273"/>
    </source>
</evidence>
<dbReference type="STRING" id="35570.A0A1I8QF88"/>
<dbReference type="Gene3D" id="3.30.1780.10">
    <property type="entry name" value="ornithine cyclodeaminase, domain 1"/>
    <property type="match status" value="1"/>
</dbReference>
<comment type="catalytic activity">
    <reaction evidence="11">
        <text>(S)-cystathionine ketimine + NADH + 2 H(+) = (3R,5S)-2,3,5,6,7-pentahydro-1,4-thiazepine-3,5-dicarboxylate + NAD(+)</text>
        <dbReference type="Rhea" id="RHEA:68032"/>
        <dbReference type="ChEBI" id="CHEBI:15378"/>
        <dbReference type="ChEBI" id="CHEBI:57540"/>
        <dbReference type="ChEBI" id="CHEBI:57945"/>
        <dbReference type="ChEBI" id="CHEBI:176808"/>
        <dbReference type="ChEBI" id="CHEBI:176810"/>
    </reaction>
    <physiologicalReaction direction="left-to-right" evidence="11">
        <dbReference type="Rhea" id="RHEA:68033"/>
    </physiologicalReaction>
</comment>
<comment type="catalytic activity">
    <reaction evidence="9">
        <text>(S)-cystathionine ketimine + NADPH + 2 H(+) = (3R,5S)-2,3,5,6,7-pentahydro-1,4-thiazepine-3,5-dicarboxylate + NADP(+)</text>
        <dbReference type="Rhea" id="RHEA:68036"/>
        <dbReference type="ChEBI" id="CHEBI:15378"/>
        <dbReference type="ChEBI" id="CHEBI:57783"/>
        <dbReference type="ChEBI" id="CHEBI:58349"/>
        <dbReference type="ChEBI" id="CHEBI:176808"/>
        <dbReference type="ChEBI" id="CHEBI:176810"/>
    </reaction>
    <physiologicalReaction direction="left-to-right" evidence="9">
        <dbReference type="Rhea" id="RHEA:68037"/>
    </physiologicalReaction>
</comment>
<dbReference type="VEuPathDB" id="VectorBase:SCAU016592"/>
<evidence type="ECO:0000256" key="6">
    <source>
        <dbReference type="ARBA" id="ARBA00093197"/>
    </source>
</evidence>
<evidence type="ECO:0000256" key="4">
    <source>
        <dbReference type="ARBA" id="ARBA00033420"/>
    </source>
</evidence>
<evidence type="ECO:0000256" key="9">
    <source>
        <dbReference type="ARBA" id="ARBA00093227"/>
    </source>
</evidence>
<keyword evidence="19" id="KW-1185">Reference proteome</keyword>
<comment type="catalytic activity">
    <reaction evidence="10">
        <text>(R)-lanthionine ketimine + NADPH + 2 H(+) = (3R,5R)-1,4-thiomorpholine-3,5-dicarboxylate + NADP(+)</text>
        <dbReference type="Rhea" id="RHEA:68040"/>
        <dbReference type="ChEBI" id="CHEBI:15378"/>
        <dbReference type="ChEBI" id="CHEBI:57783"/>
        <dbReference type="ChEBI" id="CHEBI:58349"/>
        <dbReference type="ChEBI" id="CHEBI:176891"/>
        <dbReference type="ChEBI" id="CHEBI:176892"/>
    </reaction>
    <physiologicalReaction direction="left-to-right" evidence="10">
        <dbReference type="Rhea" id="RHEA:68041"/>
    </physiologicalReaction>
</comment>
<dbReference type="AlphaFoldDB" id="A0A1I8QF88"/>
<dbReference type="EC" id="1.5.1.1" evidence="16"/>
<comment type="catalytic activity">
    <reaction evidence="6">
        <text>Delta(2)-thiazoline-2-carboxylate + NADPH + 2 H(+) = L-thiazolidine-2-carboxylate + NADP(+)</text>
        <dbReference type="Rhea" id="RHEA:68072"/>
        <dbReference type="ChEBI" id="CHEBI:15378"/>
        <dbReference type="ChEBI" id="CHEBI:57783"/>
        <dbReference type="ChEBI" id="CHEBI:58349"/>
        <dbReference type="ChEBI" id="CHEBI:176895"/>
        <dbReference type="ChEBI" id="CHEBI:176896"/>
    </reaction>
    <physiologicalReaction direction="left-to-right" evidence="6">
        <dbReference type="Rhea" id="RHEA:68073"/>
    </physiologicalReaction>
</comment>
<comment type="catalytic activity">
    <reaction evidence="8">
        <text>(3R)-1,4-thiomorpholine-3-carboxylate + NAD(+) = 3,4-dehydrothiomorpholine-3-carboxylate + NADH + 2 H(+)</text>
        <dbReference type="Rhea" id="RHEA:12504"/>
        <dbReference type="ChEBI" id="CHEBI:15378"/>
        <dbReference type="ChEBI" id="CHEBI:57540"/>
        <dbReference type="ChEBI" id="CHEBI:57945"/>
        <dbReference type="ChEBI" id="CHEBI:58517"/>
        <dbReference type="ChEBI" id="CHEBI:176873"/>
        <dbReference type="EC" id="1.5.1.25"/>
    </reaction>
    <physiologicalReaction direction="right-to-left" evidence="8">
        <dbReference type="Rhea" id="RHEA:12506"/>
    </physiologicalReaction>
</comment>
<dbReference type="PANTHER" id="PTHR13812">
    <property type="entry name" value="KETIMINE REDUCTASE MU-CRYSTALLIN"/>
    <property type="match status" value="1"/>
</dbReference>
<dbReference type="Proteomes" id="UP000095300">
    <property type="component" value="Unassembled WGS sequence"/>
</dbReference>
<dbReference type="GO" id="GO:0047127">
    <property type="term" value="F:thiomorpholine-carboxylate dehydrogenase activity"/>
    <property type="evidence" value="ECO:0007669"/>
    <property type="project" value="UniProtKB-EC"/>
</dbReference>
<dbReference type="OrthoDB" id="41492at2759"/>
<evidence type="ECO:0000313" key="19">
    <source>
        <dbReference type="Proteomes" id="UP000095300"/>
    </source>
</evidence>
<sequence>MSTNIRQPKYFTSEQVAEILTWSLVNSAVEEALIATGTTQANAKESYAIQPARSVTPCGDYSQRLLVMPGYVGNYQLSENGDRINTLACKVVTSFACNQNLQPPLPNILANILLFCPQTGQLQCIMDGTQITAWRTASASIVATKYLFLKRFPQGIEKPIKVAIIGCGVQGQSHALGMCKTFNVIDISLWNRTKSKADNLANKLRAEFPNGLNVQVSDRPQDAVEDADVICIGTYAPNALISYVMLKGGDVHINSVGGGQVHFREVSQDIYDYAVVYVDSLVSVKNQLQVLKATIHGELGAVIRNRGELRRDGRITIFQSLGIAAEDATVAQAVYDTLTNANIKTIHGSK</sequence>
<organism evidence="18 19">
    <name type="scientific">Stomoxys calcitrans</name>
    <name type="common">Stable fly</name>
    <name type="synonym">Conops calcitrans</name>
    <dbReference type="NCBI Taxonomy" id="35570"/>
    <lineage>
        <taxon>Eukaryota</taxon>
        <taxon>Metazoa</taxon>
        <taxon>Ecdysozoa</taxon>
        <taxon>Arthropoda</taxon>
        <taxon>Hexapoda</taxon>
        <taxon>Insecta</taxon>
        <taxon>Pterygota</taxon>
        <taxon>Neoptera</taxon>
        <taxon>Endopterygota</taxon>
        <taxon>Diptera</taxon>
        <taxon>Brachycera</taxon>
        <taxon>Muscomorpha</taxon>
        <taxon>Muscoidea</taxon>
        <taxon>Muscidae</taxon>
        <taxon>Stomoxys</taxon>
    </lineage>
</organism>
<dbReference type="EnsemblMetazoa" id="SCAU016592-RA">
    <property type="protein sequence ID" value="SCAU016592-PA"/>
    <property type="gene ID" value="SCAU016592"/>
</dbReference>
<evidence type="ECO:0000256" key="15">
    <source>
        <dbReference type="ARBA" id="ARBA00093567"/>
    </source>
</evidence>
<gene>
    <name evidence="18" type="primary">106085711</name>
</gene>
<dbReference type="Gene3D" id="3.40.50.720">
    <property type="entry name" value="NAD(P)-binding Rossmann-like Domain"/>
    <property type="match status" value="1"/>
</dbReference>
<evidence type="ECO:0000256" key="10">
    <source>
        <dbReference type="ARBA" id="ARBA00093248"/>
    </source>
</evidence>
<evidence type="ECO:0000256" key="5">
    <source>
        <dbReference type="ARBA" id="ARBA00093190"/>
    </source>
</evidence>
<evidence type="ECO:0000256" key="7">
    <source>
        <dbReference type="ARBA" id="ARBA00093203"/>
    </source>
</evidence>